<name>A0A3D9B864_9FLAO</name>
<dbReference type="RefSeq" id="WP_115926679.1">
    <property type="nucleotide sequence ID" value="NZ_QNVV01000002.1"/>
</dbReference>
<gene>
    <name evidence="1" type="ORF">DRF67_03445</name>
</gene>
<proteinExistence type="predicted"/>
<dbReference type="OrthoDB" id="1266341at2"/>
<dbReference type="EMBL" id="QNVV01000002">
    <property type="protein sequence ID" value="REC49538.1"/>
    <property type="molecule type" value="Genomic_DNA"/>
</dbReference>
<evidence type="ECO:0008006" key="3">
    <source>
        <dbReference type="Google" id="ProtNLM"/>
    </source>
</evidence>
<organism evidence="1 2">
    <name type="scientific">Chryseobacterium pennipullorum</name>
    <dbReference type="NCBI Taxonomy" id="2258963"/>
    <lineage>
        <taxon>Bacteria</taxon>
        <taxon>Pseudomonadati</taxon>
        <taxon>Bacteroidota</taxon>
        <taxon>Flavobacteriia</taxon>
        <taxon>Flavobacteriales</taxon>
        <taxon>Weeksellaceae</taxon>
        <taxon>Chryseobacterium group</taxon>
        <taxon>Chryseobacterium</taxon>
    </lineage>
</organism>
<reference evidence="1 2" key="1">
    <citation type="submission" date="2018-06" db="EMBL/GenBank/DDBJ databases">
        <title>Novel Chryseobacterium species.</title>
        <authorList>
            <person name="Newman J."/>
            <person name="Hugo C."/>
            <person name="Oosthuizen L."/>
            <person name="Charimba G."/>
        </authorList>
    </citation>
    <scope>NUCLEOTIDE SEQUENCE [LARGE SCALE GENOMIC DNA]</scope>
    <source>
        <strain evidence="1 2">7_F195</strain>
    </source>
</reference>
<evidence type="ECO:0000313" key="2">
    <source>
        <dbReference type="Proteomes" id="UP000256257"/>
    </source>
</evidence>
<keyword evidence="2" id="KW-1185">Reference proteome</keyword>
<dbReference type="Proteomes" id="UP000256257">
    <property type="component" value="Unassembled WGS sequence"/>
</dbReference>
<sequence>MRKNLLLILFLLVSIEGIRSQTLSFEYDNGGHQIVRKYCAMCLIADKQASVDQPAAKKEFPPPEYQVKIYPNPTKDKATLVWSAGFGAMIEKVEYIAYNFTQYRELTFDKRENKVVLDLTNQPIGMYVVVFHLNTGEKLTYKILKQ</sequence>
<accession>A0A3D9B864</accession>
<protein>
    <recommendedName>
        <fullName evidence="3">T9SS C-terminal target domain-containing protein</fullName>
    </recommendedName>
</protein>
<evidence type="ECO:0000313" key="1">
    <source>
        <dbReference type="EMBL" id="REC49538.1"/>
    </source>
</evidence>
<comment type="caution">
    <text evidence="1">The sequence shown here is derived from an EMBL/GenBank/DDBJ whole genome shotgun (WGS) entry which is preliminary data.</text>
</comment>
<dbReference type="AlphaFoldDB" id="A0A3D9B864"/>